<dbReference type="InterPro" id="IPR027417">
    <property type="entry name" value="P-loop_NTPase"/>
</dbReference>
<protein>
    <submittedName>
        <fullName evidence="1">AAA-like domain-containing protein</fullName>
    </submittedName>
</protein>
<organism evidence="1 2">
    <name type="scientific">Hymenobacter telluris</name>
    <dbReference type="NCBI Taxonomy" id="2816474"/>
    <lineage>
        <taxon>Bacteria</taxon>
        <taxon>Pseudomonadati</taxon>
        <taxon>Bacteroidota</taxon>
        <taxon>Cytophagia</taxon>
        <taxon>Cytophagales</taxon>
        <taxon>Hymenobacteraceae</taxon>
        <taxon>Hymenobacter</taxon>
    </lineage>
</organism>
<gene>
    <name evidence="1" type="ORF">J0X19_22905</name>
</gene>
<evidence type="ECO:0000313" key="1">
    <source>
        <dbReference type="EMBL" id="MBO0360827.1"/>
    </source>
</evidence>
<name>A0A939F139_9BACT</name>
<dbReference type="AlphaFoldDB" id="A0A939F139"/>
<dbReference type="Gene3D" id="1.25.40.10">
    <property type="entry name" value="Tetratricopeptide repeat domain"/>
    <property type="match status" value="1"/>
</dbReference>
<dbReference type="Pfam" id="PF13181">
    <property type="entry name" value="TPR_8"/>
    <property type="match status" value="1"/>
</dbReference>
<dbReference type="Gene3D" id="3.40.50.300">
    <property type="entry name" value="P-loop containing nucleotide triphosphate hydrolases"/>
    <property type="match status" value="1"/>
</dbReference>
<reference evidence="1" key="1">
    <citation type="submission" date="2021-03" db="EMBL/GenBank/DDBJ databases">
        <authorList>
            <person name="Kim M.K."/>
        </authorList>
    </citation>
    <scope>NUCLEOTIDE SEQUENCE</scope>
    <source>
        <strain evidence="1">BT186</strain>
    </source>
</reference>
<dbReference type="InterPro" id="IPR019734">
    <property type="entry name" value="TPR_rpt"/>
</dbReference>
<proteinExistence type="predicted"/>
<dbReference type="EMBL" id="JAFLQZ010000024">
    <property type="protein sequence ID" value="MBO0360827.1"/>
    <property type="molecule type" value="Genomic_DNA"/>
</dbReference>
<sequence length="871" mass="98434">MEKVIKSSVSVPIELYVTRDADAQLATVITEMSRPGYISVARQMGKTSLLQHAKQQLQGENRTIIYFDLSAAVYESSSQYFQHIIDTILEVEEDKLSQAKHAIMQRRRESFTTVSASSEYDKELRLILRELPGTLVLILDEVDALAKATFSDEVFAQIRSVYFMRNTHNVLHNITYILSGVIEPAKLIKNKDNSPFNIATQIFLDDFTFEEHCVFVEKAKLAISHEVKARVYEWTSGNPRITYELCSALEDKLLTGNRIDTDTVNDIVQEMYLLQYNKAPVDHIRDVVLKNSLIRNAVKSVKKGDNISDESAGQLYLYGITASKFKSQVPKIKNKILEAALSDNWLREAEMQQKDLYTFGLEQLSVGEITEGIASINLYLENTNLDNFNRNKALFSIANAYHKLENYIQSNEYLDKYNVAREENPDDYYFAQFLRALNLNFLNYVTEGIELMQNIIDHGVKNQIYYSAIINQANFKLTNSFDKNYSTAIEALQSAIAQVTQSEWPDNYKNSIVSSANFRLALINMRLGSEAESRVYFERALPGAVSEMQPSILVGLILSSSVEEKILYANRLRKLITDKSLSLLPKIESDIDFTEKSLRQSLGVLYNFYQHDYYALIEECAIHYYNGAKPIYAILYEVGIEKIESLSSGVEGIFTLALKCSNITENYTAKCLQGIALCIDKNDETFAKRAIVALESMLGSPDYGLLNYRDLEFVIRGAVTYQAMNIFSTALRFISYLTERLDAEDESSLPGDCIAIYYLAGGIHAQTGNIAKQTTFYERALSLVPKWRVSKQKPPVLMDSETVDAVITDMNRAVITRKLQGAAVLANITKYDGDKIPRNTILTVRYKNGQIVTGKAKKLAADLNSGKCTVM</sequence>
<dbReference type="InterPro" id="IPR011990">
    <property type="entry name" value="TPR-like_helical_dom_sf"/>
</dbReference>
<evidence type="ECO:0000313" key="2">
    <source>
        <dbReference type="Proteomes" id="UP000664144"/>
    </source>
</evidence>
<dbReference type="Proteomes" id="UP000664144">
    <property type="component" value="Unassembled WGS sequence"/>
</dbReference>
<dbReference type="RefSeq" id="WP_206986736.1">
    <property type="nucleotide sequence ID" value="NZ_JAFLQZ010000024.1"/>
</dbReference>
<dbReference type="Pfam" id="PF14516">
    <property type="entry name" value="AAA_35"/>
    <property type="match status" value="1"/>
</dbReference>
<accession>A0A939F139</accession>
<comment type="caution">
    <text evidence="1">The sequence shown here is derived from an EMBL/GenBank/DDBJ whole genome shotgun (WGS) entry which is preliminary data.</text>
</comment>
<keyword evidence="2" id="KW-1185">Reference proteome</keyword>
<dbReference type="SUPFAM" id="SSF52540">
    <property type="entry name" value="P-loop containing nucleoside triphosphate hydrolases"/>
    <property type="match status" value="1"/>
</dbReference>